<dbReference type="EC" id="2.3.1.47" evidence="7"/>
<evidence type="ECO:0000256" key="4">
    <source>
        <dbReference type="ARBA" id="ARBA00022898"/>
    </source>
</evidence>
<protein>
    <submittedName>
        <fullName evidence="7">8-amino-7-oxononanoate synthase</fullName>
        <ecNumber evidence="7">2.3.1.47</ecNumber>
    </submittedName>
</protein>
<dbReference type="Gene3D" id="3.90.1150.10">
    <property type="entry name" value="Aspartate Aminotransferase, domain 1"/>
    <property type="match status" value="1"/>
</dbReference>
<proteinExistence type="inferred from homology"/>
<dbReference type="PROSITE" id="PS00599">
    <property type="entry name" value="AA_TRANSFER_CLASS_2"/>
    <property type="match status" value="1"/>
</dbReference>
<keyword evidence="3 7" id="KW-0808">Transferase</keyword>
<dbReference type="KEGG" id="hhy:Halhy_2998"/>
<dbReference type="Proteomes" id="UP000008461">
    <property type="component" value="Chromosome"/>
</dbReference>
<dbReference type="EMBL" id="CP002691">
    <property type="protein sequence ID" value="AEE50861.1"/>
    <property type="molecule type" value="Genomic_DNA"/>
</dbReference>
<dbReference type="STRING" id="760192.Halhy_2998"/>
<sequence length="417" mass="46351">MADLFQKLVDNRGPLGQYAALAHGYYAFPKLSGEIGSRMIFQGKERIVWSLNNYLGLANHPEVREADAKAAAEWGMAYPMGARIMSGETPYHEQLEQELATYVGKERGLLINFGYQAVVSIIDSVLSRHDAVVYDKDSHGCIYDGVRLHIGKRFPFEHNDFESFKKQLERANEHVKETGGGILVISEGVFGMRGNQGILKEIASMKAQYDFRFFVDDAHGFGMLGKTGAGAVEAQGVTDAVDLYFSTFAKSMASIGGFVAGDRDIIDYLRYNMRSQIFAKSLPMPIVIGALKRLELLRTKPELREKLWHIVNRLQGGLRAMGHDLGTTNSCVTPVYLKCSVDETGNLVKDLRENHGIFCSVVMFPMIPKGMILLRLIPTAAHTDEDVDLTLAAFKDIKEKLEAGAYVQKLEAIADMR</sequence>
<evidence type="ECO:0000259" key="6">
    <source>
        <dbReference type="Pfam" id="PF00155"/>
    </source>
</evidence>
<evidence type="ECO:0000313" key="8">
    <source>
        <dbReference type="Proteomes" id="UP000008461"/>
    </source>
</evidence>
<dbReference type="RefSeq" id="WP_013765404.1">
    <property type="nucleotide sequence ID" value="NC_015510.1"/>
</dbReference>
<name>F4L5J7_HALH1</name>
<comment type="similarity">
    <text evidence="5">Belongs to the class-II pyridoxal-phosphate-dependent aminotransferase family.</text>
</comment>
<dbReference type="GO" id="GO:0030170">
    <property type="term" value="F:pyridoxal phosphate binding"/>
    <property type="evidence" value="ECO:0007669"/>
    <property type="project" value="InterPro"/>
</dbReference>
<evidence type="ECO:0000256" key="2">
    <source>
        <dbReference type="ARBA" id="ARBA00005189"/>
    </source>
</evidence>
<dbReference type="InterPro" id="IPR015422">
    <property type="entry name" value="PyrdxlP-dep_Trfase_small"/>
</dbReference>
<accession>F4L5J7</accession>
<keyword evidence="7" id="KW-0012">Acyltransferase</keyword>
<dbReference type="SUPFAM" id="SSF53383">
    <property type="entry name" value="PLP-dependent transferases"/>
    <property type="match status" value="1"/>
</dbReference>
<reference key="2">
    <citation type="submission" date="2011-04" db="EMBL/GenBank/DDBJ databases">
        <title>Complete sequence of chromosome of Haliscomenobacter hydrossis DSM 1100.</title>
        <authorList>
            <consortium name="US DOE Joint Genome Institute (JGI-PGF)"/>
            <person name="Lucas S."/>
            <person name="Han J."/>
            <person name="Lapidus A."/>
            <person name="Bruce D."/>
            <person name="Goodwin L."/>
            <person name="Pitluck S."/>
            <person name="Peters L."/>
            <person name="Kyrpides N."/>
            <person name="Mavromatis K."/>
            <person name="Ivanova N."/>
            <person name="Ovchinnikova G."/>
            <person name="Pagani I."/>
            <person name="Daligault H."/>
            <person name="Detter J.C."/>
            <person name="Han C."/>
            <person name="Land M."/>
            <person name="Hauser L."/>
            <person name="Markowitz V."/>
            <person name="Cheng J.-F."/>
            <person name="Hugenholtz P."/>
            <person name="Woyke T."/>
            <person name="Wu D."/>
            <person name="Verbarg S."/>
            <person name="Frueling A."/>
            <person name="Brambilla E."/>
            <person name="Klenk H.-P."/>
            <person name="Eisen J.A."/>
        </authorList>
    </citation>
    <scope>NUCLEOTIDE SEQUENCE</scope>
    <source>
        <strain>DSM 1100</strain>
    </source>
</reference>
<dbReference type="Gene3D" id="3.40.640.10">
    <property type="entry name" value="Type I PLP-dependent aspartate aminotransferase-like (Major domain)"/>
    <property type="match status" value="1"/>
</dbReference>
<comment type="pathway">
    <text evidence="2">Lipid metabolism.</text>
</comment>
<dbReference type="AlphaFoldDB" id="F4L5J7"/>
<keyword evidence="4 5" id="KW-0663">Pyridoxal phosphate</keyword>
<dbReference type="GO" id="GO:0008710">
    <property type="term" value="F:8-amino-7-oxononanoate synthase activity"/>
    <property type="evidence" value="ECO:0007669"/>
    <property type="project" value="UniProtKB-EC"/>
</dbReference>
<dbReference type="InterPro" id="IPR015421">
    <property type="entry name" value="PyrdxlP-dep_Trfase_major"/>
</dbReference>
<dbReference type="InterPro" id="IPR004839">
    <property type="entry name" value="Aminotransferase_I/II_large"/>
</dbReference>
<dbReference type="InterPro" id="IPR015424">
    <property type="entry name" value="PyrdxlP-dep_Trfase"/>
</dbReference>
<dbReference type="HOGENOM" id="CLU_015846_11_3_10"/>
<organism evidence="7 8">
    <name type="scientific">Haliscomenobacter hydrossis (strain ATCC 27775 / DSM 1100 / LMG 10767 / O)</name>
    <dbReference type="NCBI Taxonomy" id="760192"/>
    <lineage>
        <taxon>Bacteria</taxon>
        <taxon>Pseudomonadati</taxon>
        <taxon>Bacteroidota</taxon>
        <taxon>Saprospiria</taxon>
        <taxon>Saprospirales</taxon>
        <taxon>Haliscomenobacteraceae</taxon>
        <taxon>Haliscomenobacter</taxon>
    </lineage>
</organism>
<evidence type="ECO:0000256" key="3">
    <source>
        <dbReference type="ARBA" id="ARBA00022679"/>
    </source>
</evidence>
<comment type="cofactor">
    <cofactor evidence="1 5">
        <name>pyridoxal 5'-phosphate</name>
        <dbReference type="ChEBI" id="CHEBI:597326"/>
    </cofactor>
</comment>
<dbReference type="PANTHER" id="PTHR13693">
    <property type="entry name" value="CLASS II AMINOTRANSFERASE/8-AMINO-7-OXONONANOATE SYNTHASE"/>
    <property type="match status" value="1"/>
</dbReference>
<dbReference type="InterPro" id="IPR001917">
    <property type="entry name" value="Aminotrans_II_pyridoxalP_BS"/>
</dbReference>
<evidence type="ECO:0000256" key="5">
    <source>
        <dbReference type="RuleBase" id="RU003693"/>
    </source>
</evidence>
<dbReference type="OrthoDB" id="9807157at2"/>
<dbReference type="InterPro" id="IPR050087">
    <property type="entry name" value="AON_synthase_class-II"/>
</dbReference>
<reference evidence="7 8" key="1">
    <citation type="journal article" date="2011" name="Stand. Genomic Sci.">
        <title>Complete genome sequence of Haliscomenobacter hydrossis type strain (O).</title>
        <authorList>
            <consortium name="US DOE Joint Genome Institute (JGI-PGF)"/>
            <person name="Daligault H."/>
            <person name="Lapidus A."/>
            <person name="Zeytun A."/>
            <person name="Nolan M."/>
            <person name="Lucas S."/>
            <person name="Del Rio T.G."/>
            <person name="Tice H."/>
            <person name="Cheng J.F."/>
            <person name="Tapia R."/>
            <person name="Han C."/>
            <person name="Goodwin L."/>
            <person name="Pitluck S."/>
            <person name="Liolios K."/>
            <person name="Pagani I."/>
            <person name="Ivanova N."/>
            <person name="Huntemann M."/>
            <person name="Mavromatis K."/>
            <person name="Mikhailova N."/>
            <person name="Pati A."/>
            <person name="Chen A."/>
            <person name="Palaniappan K."/>
            <person name="Land M."/>
            <person name="Hauser L."/>
            <person name="Brambilla E.M."/>
            <person name="Rohde M."/>
            <person name="Verbarg S."/>
            <person name="Goker M."/>
            <person name="Bristow J."/>
            <person name="Eisen J.A."/>
            <person name="Markowitz V."/>
            <person name="Hugenholtz P."/>
            <person name="Kyrpides N.C."/>
            <person name="Klenk H.P."/>
            <person name="Woyke T."/>
        </authorList>
    </citation>
    <scope>NUCLEOTIDE SEQUENCE [LARGE SCALE GENOMIC DNA]</scope>
    <source>
        <strain evidence="8">ATCC 27775 / DSM 1100 / LMG 10767 / O</strain>
    </source>
</reference>
<evidence type="ECO:0000256" key="1">
    <source>
        <dbReference type="ARBA" id="ARBA00001933"/>
    </source>
</evidence>
<gene>
    <name evidence="7" type="ordered locus">Halhy_2998</name>
</gene>
<feature type="domain" description="Aminotransferase class I/classII large" evidence="6">
    <location>
        <begin position="47"/>
        <end position="392"/>
    </location>
</feature>
<dbReference type="Pfam" id="PF00155">
    <property type="entry name" value="Aminotran_1_2"/>
    <property type="match status" value="1"/>
</dbReference>
<evidence type="ECO:0000313" key="7">
    <source>
        <dbReference type="EMBL" id="AEE50861.1"/>
    </source>
</evidence>
<dbReference type="eggNOG" id="COG0156">
    <property type="taxonomic scope" value="Bacteria"/>
</dbReference>
<keyword evidence="8" id="KW-1185">Reference proteome</keyword>